<dbReference type="PATRIC" id="fig|86105.3.peg.1305"/>
<dbReference type="CDD" id="cd00555">
    <property type="entry name" value="Maf"/>
    <property type="match status" value="1"/>
</dbReference>
<dbReference type="Pfam" id="PF02545">
    <property type="entry name" value="Maf"/>
    <property type="match status" value="1"/>
</dbReference>
<evidence type="ECO:0000313" key="6">
    <source>
        <dbReference type="Proteomes" id="UP000031258"/>
    </source>
</evidence>
<keyword evidence="4" id="KW-0963">Cytoplasm</keyword>
<evidence type="ECO:0000313" key="5">
    <source>
        <dbReference type="EMBL" id="KIE05135.1"/>
    </source>
</evidence>
<dbReference type="Proteomes" id="UP000031258">
    <property type="component" value="Unassembled WGS sequence"/>
</dbReference>
<dbReference type="AlphaFoldDB" id="A0A0C1QYR6"/>
<comment type="similarity">
    <text evidence="4">Belongs to the Maf family. YhdE subfamily.</text>
</comment>
<dbReference type="GO" id="GO:0036221">
    <property type="term" value="F:UTP diphosphatase activity"/>
    <property type="evidence" value="ECO:0007669"/>
    <property type="project" value="RHEA"/>
</dbReference>
<dbReference type="GO" id="GO:0036218">
    <property type="term" value="F:dTTP diphosphatase activity"/>
    <property type="evidence" value="ECO:0007669"/>
    <property type="project" value="RHEA"/>
</dbReference>
<evidence type="ECO:0000256" key="4">
    <source>
        <dbReference type="HAMAP-Rule" id="MF_00528"/>
    </source>
</evidence>
<dbReference type="HAMAP" id="MF_00528">
    <property type="entry name" value="Maf"/>
    <property type="match status" value="1"/>
</dbReference>
<feature type="site" description="Important for substrate specificity" evidence="4">
    <location>
        <position position="13"/>
    </location>
</feature>
<sequence length="194" mass="21732">MMPKLILASTSPRRLSLLKQIGYTPDLIFAPEIDETPLKKELPSALVKRLSYEKAKKAQREYQDDIILAADTVVARGRRVIGKPEGTEEARVFLNFLSGHRHRAYTGVSAIYKEKIITKVSHSTVKFKRISAEELDLYIASQQWEDKSGAYSIQGMANMFIEYIIGSDTNVIGLNLNITYKILNSLGLKPTVGS</sequence>
<feature type="active site" description="Proton acceptor" evidence="4">
    <location>
        <position position="71"/>
    </location>
</feature>
<dbReference type="GO" id="GO:0005737">
    <property type="term" value="C:cytoplasm"/>
    <property type="evidence" value="ECO:0007669"/>
    <property type="project" value="UniProtKB-SubCell"/>
</dbReference>
<dbReference type="PIRSF" id="PIRSF006305">
    <property type="entry name" value="Maf"/>
    <property type="match status" value="1"/>
</dbReference>
<dbReference type="InterPro" id="IPR029001">
    <property type="entry name" value="ITPase-like_fam"/>
</dbReference>
<comment type="catalytic activity">
    <reaction evidence="4">
        <text>UTP + H2O = UMP + diphosphate + H(+)</text>
        <dbReference type="Rhea" id="RHEA:29395"/>
        <dbReference type="ChEBI" id="CHEBI:15377"/>
        <dbReference type="ChEBI" id="CHEBI:15378"/>
        <dbReference type="ChEBI" id="CHEBI:33019"/>
        <dbReference type="ChEBI" id="CHEBI:46398"/>
        <dbReference type="ChEBI" id="CHEBI:57865"/>
        <dbReference type="EC" id="3.6.1.9"/>
    </reaction>
</comment>
<organism evidence="5 6">
    <name type="scientific">Candidatus Jidaibacter acanthamoebae</name>
    <dbReference type="NCBI Taxonomy" id="86105"/>
    <lineage>
        <taxon>Bacteria</taxon>
        <taxon>Pseudomonadati</taxon>
        <taxon>Pseudomonadota</taxon>
        <taxon>Alphaproteobacteria</taxon>
        <taxon>Rickettsiales</taxon>
        <taxon>Candidatus Midichloriaceae</taxon>
        <taxon>Candidatus Jidaibacter</taxon>
    </lineage>
</organism>
<comment type="function">
    <text evidence="4">Nucleoside triphosphate pyrophosphatase that hydrolyzes dTTP and UTP. May have a dual role in cell division arrest and in preventing the incorporation of modified nucleotides into cellular nucleic acids.</text>
</comment>
<dbReference type="EC" id="3.6.1.9" evidence="4"/>
<proteinExistence type="inferred from homology"/>
<evidence type="ECO:0000256" key="1">
    <source>
        <dbReference type="ARBA" id="ARBA00001968"/>
    </source>
</evidence>
<comment type="subcellular location">
    <subcellularLocation>
        <location evidence="4">Cytoplasm</location>
    </subcellularLocation>
</comment>
<keyword evidence="3 4" id="KW-0546">Nucleotide metabolism</keyword>
<feature type="site" description="Important for substrate specificity" evidence="4">
    <location>
        <position position="72"/>
    </location>
</feature>
<dbReference type="Gene3D" id="3.90.950.10">
    <property type="match status" value="1"/>
</dbReference>
<reference evidence="5 6" key="1">
    <citation type="submission" date="2014-11" db="EMBL/GenBank/DDBJ databases">
        <title>A Rickettsiales Symbiont of Amoebae With Ancient Features.</title>
        <authorList>
            <person name="Schulz F."/>
            <person name="Martijn J."/>
            <person name="Wascher F."/>
            <person name="Kostanjsek R."/>
            <person name="Ettema T.J."/>
            <person name="Horn M."/>
        </authorList>
    </citation>
    <scope>NUCLEOTIDE SEQUENCE [LARGE SCALE GENOMIC DNA]</scope>
    <source>
        <strain evidence="5 6">UWC36</strain>
    </source>
</reference>
<dbReference type="InterPro" id="IPR003697">
    <property type="entry name" value="Maf-like"/>
</dbReference>
<dbReference type="EMBL" id="JSWE01000124">
    <property type="protein sequence ID" value="KIE05135.1"/>
    <property type="molecule type" value="Genomic_DNA"/>
</dbReference>
<keyword evidence="6" id="KW-1185">Reference proteome</keyword>
<dbReference type="GO" id="GO:0009117">
    <property type="term" value="P:nucleotide metabolic process"/>
    <property type="evidence" value="ECO:0007669"/>
    <property type="project" value="UniProtKB-KW"/>
</dbReference>
<dbReference type="PANTHER" id="PTHR43213">
    <property type="entry name" value="BIFUNCTIONAL DTTP/UTP PYROPHOSPHATASE/METHYLTRANSFERASE PROTEIN-RELATED"/>
    <property type="match status" value="1"/>
</dbReference>
<gene>
    <name evidence="5" type="primary">maf1_2</name>
    <name evidence="5" type="ORF">NF27_EY02310</name>
</gene>
<comment type="catalytic activity">
    <reaction evidence="4">
        <text>dTTP + H2O = dTMP + diphosphate + H(+)</text>
        <dbReference type="Rhea" id="RHEA:28534"/>
        <dbReference type="ChEBI" id="CHEBI:15377"/>
        <dbReference type="ChEBI" id="CHEBI:15378"/>
        <dbReference type="ChEBI" id="CHEBI:33019"/>
        <dbReference type="ChEBI" id="CHEBI:37568"/>
        <dbReference type="ChEBI" id="CHEBI:63528"/>
        <dbReference type="EC" id="3.6.1.9"/>
    </reaction>
</comment>
<dbReference type="PANTHER" id="PTHR43213:SF5">
    <property type="entry name" value="BIFUNCTIONAL DTTP_UTP PYROPHOSPHATASE_METHYLTRANSFERASE PROTEIN-RELATED"/>
    <property type="match status" value="1"/>
</dbReference>
<keyword evidence="2 4" id="KW-0378">Hydrolase</keyword>
<evidence type="ECO:0000256" key="3">
    <source>
        <dbReference type="ARBA" id="ARBA00023080"/>
    </source>
</evidence>
<comment type="caution">
    <text evidence="5">The sequence shown here is derived from an EMBL/GenBank/DDBJ whole genome shotgun (WGS) entry which is preliminary data.</text>
</comment>
<dbReference type="SUPFAM" id="SSF52972">
    <property type="entry name" value="ITPase-like"/>
    <property type="match status" value="1"/>
</dbReference>
<dbReference type="STRING" id="86105.NF27_EY02310"/>
<name>A0A0C1QYR6_9RICK</name>
<accession>A0A0C1QYR6</accession>
<feature type="site" description="Important for substrate specificity" evidence="4">
    <location>
        <position position="154"/>
    </location>
</feature>
<comment type="caution">
    <text evidence="4">Lacks conserved residue(s) required for the propagation of feature annotation.</text>
</comment>
<dbReference type="NCBIfam" id="TIGR00172">
    <property type="entry name" value="maf"/>
    <property type="match status" value="1"/>
</dbReference>
<evidence type="ECO:0000256" key="2">
    <source>
        <dbReference type="ARBA" id="ARBA00022801"/>
    </source>
</evidence>
<comment type="cofactor">
    <cofactor evidence="1 4">
        <name>a divalent metal cation</name>
        <dbReference type="ChEBI" id="CHEBI:60240"/>
    </cofactor>
</comment>
<protein>
    <recommendedName>
        <fullName evidence="4">dTTP/UTP pyrophosphatase</fullName>
        <shortName evidence="4">dTTPase/UTPase</shortName>
        <ecNumber evidence="4">3.6.1.9</ecNumber>
    </recommendedName>
    <alternativeName>
        <fullName evidence="4">Nucleoside triphosphate pyrophosphatase</fullName>
    </alternativeName>
    <alternativeName>
        <fullName evidence="4">Nucleotide pyrophosphatase</fullName>
        <shortName evidence="4">Nucleotide PPase</shortName>
    </alternativeName>
</protein>